<dbReference type="PANTHER" id="PTHR43386">
    <property type="entry name" value="OLIGOPEPTIDE TRANSPORT SYSTEM PERMEASE PROTEIN APPC"/>
    <property type="match status" value="1"/>
</dbReference>
<protein>
    <submittedName>
        <fullName evidence="10">ABC transporter permease</fullName>
    </submittedName>
</protein>
<gene>
    <name evidence="10" type="ORF">GCM10022256_24410</name>
</gene>
<evidence type="ECO:0000313" key="11">
    <source>
        <dbReference type="Proteomes" id="UP001501594"/>
    </source>
</evidence>
<evidence type="ECO:0000256" key="3">
    <source>
        <dbReference type="ARBA" id="ARBA00022475"/>
    </source>
</evidence>
<organism evidence="10 11">
    <name type="scientific">Frondihabitans peucedani</name>
    <dbReference type="NCBI Taxonomy" id="598626"/>
    <lineage>
        <taxon>Bacteria</taxon>
        <taxon>Bacillati</taxon>
        <taxon>Actinomycetota</taxon>
        <taxon>Actinomycetes</taxon>
        <taxon>Micrococcales</taxon>
        <taxon>Microbacteriaceae</taxon>
        <taxon>Frondihabitans</taxon>
    </lineage>
</organism>
<feature type="transmembrane region" description="Helical" evidence="7">
    <location>
        <begin position="254"/>
        <end position="279"/>
    </location>
</feature>
<feature type="compositionally biased region" description="Low complexity" evidence="8">
    <location>
        <begin position="1"/>
        <end position="15"/>
    </location>
</feature>
<comment type="similarity">
    <text evidence="7">Belongs to the binding-protein-dependent transport system permease family.</text>
</comment>
<feature type="transmembrane region" description="Helical" evidence="7">
    <location>
        <begin position="93"/>
        <end position="118"/>
    </location>
</feature>
<dbReference type="InterPro" id="IPR035906">
    <property type="entry name" value="MetI-like_sf"/>
</dbReference>
<comment type="subcellular location">
    <subcellularLocation>
        <location evidence="1 7">Cell membrane</location>
        <topology evidence="1 7">Multi-pass membrane protein</topology>
    </subcellularLocation>
</comment>
<keyword evidence="2 7" id="KW-0813">Transport</keyword>
<dbReference type="Proteomes" id="UP001501594">
    <property type="component" value="Unassembled WGS sequence"/>
</dbReference>
<comment type="caution">
    <text evidence="10">The sequence shown here is derived from an EMBL/GenBank/DDBJ whole genome shotgun (WGS) entry which is preliminary data.</text>
</comment>
<feature type="transmembrane region" description="Helical" evidence="7">
    <location>
        <begin position="212"/>
        <end position="234"/>
    </location>
</feature>
<evidence type="ECO:0000259" key="9">
    <source>
        <dbReference type="PROSITE" id="PS50928"/>
    </source>
</evidence>
<keyword evidence="4 7" id="KW-0812">Transmembrane</keyword>
<keyword evidence="11" id="KW-1185">Reference proteome</keyword>
<dbReference type="Pfam" id="PF00528">
    <property type="entry name" value="BPD_transp_1"/>
    <property type="match status" value="1"/>
</dbReference>
<dbReference type="Gene3D" id="1.10.3720.10">
    <property type="entry name" value="MetI-like"/>
    <property type="match status" value="1"/>
</dbReference>
<name>A0ABP8E416_9MICO</name>
<keyword evidence="5 7" id="KW-1133">Transmembrane helix</keyword>
<evidence type="ECO:0000256" key="5">
    <source>
        <dbReference type="ARBA" id="ARBA00022989"/>
    </source>
</evidence>
<feature type="transmembrane region" description="Helical" evidence="7">
    <location>
        <begin position="155"/>
        <end position="173"/>
    </location>
</feature>
<feature type="domain" description="ABC transmembrane type-1" evidence="9">
    <location>
        <begin position="91"/>
        <end position="280"/>
    </location>
</feature>
<feature type="transmembrane region" description="Helical" evidence="7">
    <location>
        <begin position="27"/>
        <end position="47"/>
    </location>
</feature>
<accession>A0ABP8E416</accession>
<evidence type="ECO:0000256" key="1">
    <source>
        <dbReference type="ARBA" id="ARBA00004651"/>
    </source>
</evidence>
<evidence type="ECO:0000313" key="10">
    <source>
        <dbReference type="EMBL" id="GAA4266829.1"/>
    </source>
</evidence>
<dbReference type="RefSeq" id="WP_425552914.1">
    <property type="nucleotide sequence ID" value="NZ_BAABAU010000003.1"/>
</dbReference>
<evidence type="ECO:0000256" key="7">
    <source>
        <dbReference type="RuleBase" id="RU363032"/>
    </source>
</evidence>
<keyword evidence="3" id="KW-1003">Cell membrane</keyword>
<reference evidence="11" key="1">
    <citation type="journal article" date="2019" name="Int. J. Syst. Evol. Microbiol.">
        <title>The Global Catalogue of Microorganisms (GCM) 10K type strain sequencing project: providing services to taxonomists for standard genome sequencing and annotation.</title>
        <authorList>
            <consortium name="The Broad Institute Genomics Platform"/>
            <consortium name="The Broad Institute Genome Sequencing Center for Infectious Disease"/>
            <person name="Wu L."/>
            <person name="Ma J."/>
        </authorList>
    </citation>
    <scope>NUCLEOTIDE SEQUENCE [LARGE SCALE GENOMIC DNA]</scope>
    <source>
        <strain evidence="11">JCM 17442</strain>
    </source>
</reference>
<keyword evidence="6 7" id="KW-0472">Membrane</keyword>
<dbReference type="SUPFAM" id="SSF161098">
    <property type="entry name" value="MetI-like"/>
    <property type="match status" value="1"/>
</dbReference>
<dbReference type="EMBL" id="BAABAU010000003">
    <property type="protein sequence ID" value="GAA4266829.1"/>
    <property type="molecule type" value="Genomic_DNA"/>
</dbReference>
<evidence type="ECO:0000256" key="8">
    <source>
        <dbReference type="SAM" id="MobiDB-lite"/>
    </source>
</evidence>
<dbReference type="PANTHER" id="PTHR43386:SF25">
    <property type="entry name" value="PEPTIDE ABC TRANSPORTER PERMEASE PROTEIN"/>
    <property type="match status" value="1"/>
</dbReference>
<proteinExistence type="inferred from homology"/>
<evidence type="ECO:0000256" key="2">
    <source>
        <dbReference type="ARBA" id="ARBA00022448"/>
    </source>
</evidence>
<feature type="region of interest" description="Disordered" evidence="8">
    <location>
        <begin position="1"/>
        <end position="21"/>
    </location>
</feature>
<dbReference type="CDD" id="cd06261">
    <property type="entry name" value="TM_PBP2"/>
    <property type="match status" value="1"/>
</dbReference>
<dbReference type="PROSITE" id="PS50928">
    <property type="entry name" value="ABC_TM1"/>
    <property type="match status" value="1"/>
</dbReference>
<feature type="transmembrane region" description="Helical" evidence="7">
    <location>
        <begin position="130"/>
        <end position="149"/>
    </location>
</feature>
<evidence type="ECO:0000256" key="6">
    <source>
        <dbReference type="ARBA" id="ARBA00023136"/>
    </source>
</evidence>
<sequence>MTALPELPTTAAARPAGRRTRDRRWPLTVAETVSAAILLVIVVAAVAPGLLAPRDPLAIAPADAFSAPSLAHPFGTDDSGRDLWSRVVHGASASLLIGLAATAIGTALGVVLGVAAGVGRRATDAAVSRLLEVLFALPGLLLALVIIAFTGPGPVPATLAVGLATAPGYARIVRTQVRRVRSSEMVEAARVLGRSPWSVLTRHVLPNALAPVLVLATLGVGQAVVWASSLSYLGLGSPPPAPEWGAMLEAGRTYLAVAWWMTVFPGLAIVLTAAATTVLGRRLSRRGRA</sequence>
<evidence type="ECO:0000256" key="4">
    <source>
        <dbReference type="ARBA" id="ARBA00022692"/>
    </source>
</evidence>
<dbReference type="InterPro" id="IPR050366">
    <property type="entry name" value="BP-dependent_transpt_permease"/>
</dbReference>
<dbReference type="InterPro" id="IPR000515">
    <property type="entry name" value="MetI-like"/>
</dbReference>